<reference evidence="1 2" key="1">
    <citation type="submission" date="2013-04" db="EMBL/GenBank/DDBJ databases">
        <title>Complete genome sequence of Corynebacterium humireducens DSM 45392(T), isolated from a wastewater-fed microbial fuel cell.</title>
        <authorList>
            <person name="Ruckert C."/>
            <person name="Albersmeier A."/>
            <person name="Kalinowski J."/>
        </authorList>
    </citation>
    <scope>NUCLEOTIDE SEQUENCE [LARGE SCALE GENOMIC DNA]</scope>
    <source>
        <strain evidence="2">MFC-5</strain>
    </source>
</reference>
<accession>A0A0B5DAW3</accession>
<evidence type="ECO:0000313" key="2">
    <source>
        <dbReference type="Proteomes" id="UP000031524"/>
    </source>
</evidence>
<dbReference type="HOGENOM" id="CLU_1871951_0_0_11"/>
<dbReference type="RefSeq" id="WP_040085947.1">
    <property type="nucleotide sequence ID" value="NZ_BCSU01000006.1"/>
</dbReference>
<dbReference type="KEGG" id="chm:B842_07270"/>
<dbReference type="Proteomes" id="UP000031524">
    <property type="component" value="Chromosome"/>
</dbReference>
<sequence length="136" mass="15594">MRTLHRDSPTQAVARSCSRYPDLTTLATHYIAELRRIYPSGSVRQTEAARQFAREGPALEGWRENPWLPPGIREKYRSCDQGFWIRVPCEDVDVFLARMRSKPSLGNNCDGSTELGFHLEGEHLYVGQLGFMVRRP</sequence>
<dbReference type="STRING" id="1223515.B842_07270"/>
<keyword evidence="2" id="KW-1185">Reference proteome</keyword>
<evidence type="ECO:0000313" key="1">
    <source>
        <dbReference type="EMBL" id="AJE33303.1"/>
    </source>
</evidence>
<dbReference type="EMBL" id="CP005286">
    <property type="protein sequence ID" value="AJE33303.1"/>
    <property type="molecule type" value="Genomic_DNA"/>
</dbReference>
<protein>
    <submittedName>
        <fullName evidence="1">Uncharacterized protein</fullName>
    </submittedName>
</protein>
<name>A0A0B5DAW3_9CORY</name>
<organism evidence="1 2">
    <name type="scientific">Corynebacterium humireducens NBRC 106098 = DSM 45392</name>
    <dbReference type="NCBI Taxonomy" id="1223515"/>
    <lineage>
        <taxon>Bacteria</taxon>
        <taxon>Bacillati</taxon>
        <taxon>Actinomycetota</taxon>
        <taxon>Actinomycetes</taxon>
        <taxon>Mycobacteriales</taxon>
        <taxon>Corynebacteriaceae</taxon>
        <taxon>Corynebacterium</taxon>
    </lineage>
</organism>
<dbReference type="AlphaFoldDB" id="A0A0B5DAW3"/>
<proteinExistence type="predicted"/>
<gene>
    <name evidence="1" type="ORF">B842_07270</name>
</gene>